<protein>
    <recommendedName>
        <fullName evidence="2">histidine kinase</fullName>
        <ecNumber evidence="2">2.7.13.3</ecNumber>
    </recommendedName>
</protein>
<evidence type="ECO:0000256" key="2">
    <source>
        <dbReference type="ARBA" id="ARBA00012438"/>
    </source>
</evidence>
<comment type="caution">
    <text evidence="11">The sequence shown here is derived from an EMBL/GenBank/DDBJ whole genome shotgun (WGS) entry which is preliminary data.</text>
</comment>
<keyword evidence="8" id="KW-0175">Coiled coil</keyword>
<feature type="domain" description="Histidine kinase" evidence="9">
    <location>
        <begin position="218"/>
        <end position="433"/>
    </location>
</feature>
<keyword evidence="4" id="KW-0808">Transferase</keyword>
<evidence type="ECO:0000256" key="1">
    <source>
        <dbReference type="ARBA" id="ARBA00000085"/>
    </source>
</evidence>
<dbReference type="PROSITE" id="PS50109">
    <property type="entry name" value="HIS_KIN"/>
    <property type="match status" value="1"/>
</dbReference>
<dbReference type="InterPro" id="IPR005467">
    <property type="entry name" value="His_kinase_dom"/>
</dbReference>
<feature type="domain" description="Response regulatory" evidence="10">
    <location>
        <begin position="460"/>
        <end position="575"/>
    </location>
</feature>
<dbReference type="SMART" id="SM00448">
    <property type="entry name" value="REC"/>
    <property type="match status" value="1"/>
</dbReference>
<sequence length="579" mass="65899">MKNFEHIEEELNETLLELRRCREREISLAEENRTILATLSALSNSENKYQIFDELQKVLGQYINFSDFIVISKQKSEQLFTTFLTTNSAFKDRQWRYGDKFQRVLDGECILLFQPDSLTEFSFLTEVLRQSIGMALMIGIRAQASDSVLLLLGSESGQFNTYTKSTFLRFRPLIERAISEIEHKEALQHIVEQRTKELQEARQIAEQANETKSQFLAMMSHELRTPLNAVIGIIDILQQDSDDYQSDLLTRMGHSAELLQVIIGDILDVSQIESGHFKLHRQWTNLHARLLGSLEHYQENAKQKHLAFRISAQVSDQYEYFVDPVRLMQIIFNLVGNAIKFTDEGEVKVELNTADDQLTIIVTDTGIGIKPEKLHYLFTPFIQADSTKTRNYGGSGLGLAITKHLVDLMGGQIHVESRLGKGTTFHVNLPLHLKKTYQASQSSAVSSCLSPSHKATTEKNILVVEDTKTNQMVIQILLEQLGYSVTIAGHGQECLDIIAKHPDFDLILMDISMPVMDGIEATQRLRHHNILTPVIALTAHSTPEDREECLLAGMDDFIVKPFRKHQIQAMVNKYLNENR</sequence>
<evidence type="ECO:0000313" key="12">
    <source>
        <dbReference type="Proteomes" id="UP001279860"/>
    </source>
</evidence>
<keyword evidence="6" id="KW-0378">Hydrolase</keyword>
<dbReference type="Gene3D" id="1.10.287.130">
    <property type="match status" value="1"/>
</dbReference>
<dbReference type="InterPro" id="IPR011006">
    <property type="entry name" value="CheY-like_superfamily"/>
</dbReference>
<dbReference type="SMART" id="SM00388">
    <property type="entry name" value="HisKA"/>
    <property type="match status" value="1"/>
</dbReference>
<feature type="modified residue" description="4-aspartylphosphate" evidence="7">
    <location>
        <position position="510"/>
    </location>
</feature>
<dbReference type="CDD" id="cd17546">
    <property type="entry name" value="REC_hyHK_CKI1_RcsC-like"/>
    <property type="match status" value="1"/>
</dbReference>
<dbReference type="SUPFAM" id="SSF47384">
    <property type="entry name" value="Homodimeric domain of signal transducing histidine kinase"/>
    <property type="match status" value="1"/>
</dbReference>
<dbReference type="CDD" id="cd16922">
    <property type="entry name" value="HATPase_EvgS-ArcB-TorS-like"/>
    <property type="match status" value="1"/>
</dbReference>
<dbReference type="GO" id="GO:0005524">
    <property type="term" value="F:ATP binding"/>
    <property type="evidence" value="ECO:0007669"/>
    <property type="project" value="UniProtKB-KW"/>
</dbReference>
<evidence type="ECO:0000256" key="5">
    <source>
        <dbReference type="ARBA" id="ARBA00022777"/>
    </source>
</evidence>
<evidence type="ECO:0000256" key="4">
    <source>
        <dbReference type="ARBA" id="ARBA00022679"/>
    </source>
</evidence>
<keyword evidence="11" id="KW-0547">Nucleotide-binding</keyword>
<dbReference type="InterPro" id="IPR004358">
    <property type="entry name" value="Sig_transdc_His_kin-like_C"/>
</dbReference>
<dbReference type="InterPro" id="IPR001789">
    <property type="entry name" value="Sig_transdc_resp-reg_receiver"/>
</dbReference>
<keyword evidence="11" id="KW-0067">ATP-binding</keyword>
<name>A0ABU4IVL8_9VIBR</name>
<dbReference type="InterPro" id="IPR003594">
    <property type="entry name" value="HATPase_dom"/>
</dbReference>
<comment type="catalytic activity">
    <reaction evidence="1">
        <text>ATP + protein L-histidine = ADP + protein N-phospho-L-histidine.</text>
        <dbReference type="EC" id="2.7.13.3"/>
    </reaction>
</comment>
<dbReference type="CDD" id="cd00082">
    <property type="entry name" value="HisKA"/>
    <property type="match status" value="1"/>
</dbReference>
<dbReference type="InterPro" id="IPR036890">
    <property type="entry name" value="HATPase_C_sf"/>
</dbReference>
<dbReference type="SUPFAM" id="SSF52172">
    <property type="entry name" value="CheY-like"/>
    <property type="match status" value="1"/>
</dbReference>
<feature type="coiled-coil region" evidence="8">
    <location>
        <begin position="184"/>
        <end position="211"/>
    </location>
</feature>
<evidence type="ECO:0000256" key="7">
    <source>
        <dbReference type="PROSITE-ProRule" id="PRU00169"/>
    </source>
</evidence>
<dbReference type="RefSeq" id="WP_318585328.1">
    <property type="nucleotide sequence ID" value="NZ_JAWRCP010000001.1"/>
</dbReference>
<reference evidence="11 12" key="1">
    <citation type="submission" date="2023-11" db="EMBL/GenBank/DDBJ databases">
        <title>Plant-associative lifestyle of Vibrio porteresiae and its evolutionary dynamics.</title>
        <authorList>
            <person name="Rameshkumar N."/>
            <person name="Kirti K."/>
        </authorList>
    </citation>
    <scope>NUCLEOTIDE SEQUENCE [LARGE SCALE GENOMIC DNA]</scope>
    <source>
        <strain evidence="11 12">MSSRF7</strain>
    </source>
</reference>
<dbReference type="PRINTS" id="PR00344">
    <property type="entry name" value="BCTRLSENSOR"/>
</dbReference>
<organism evidence="11 12">
    <name type="scientific">Vibrio rhizosphaerae</name>
    <dbReference type="NCBI Taxonomy" id="398736"/>
    <lineage>
        <taxon>Bacteria</taxon>
        <taxon>Pseudomonadati</taxon>
        <taxon>Pseudomonadota</taxon>
        <taxon>Gammaproteobacteria</taxon>
        <taxon>Vibrionales</taxon>
        <taxon>Vibrionaceae</taxon>
        <taxon>Vibrio</taxon>
    </lineage>
</organism>
<dbReference type="SMART" id="SM00387">
    <property type="entry name" value="HATPase_c"/>
    <property type="match status" value="1"/>
</dbReference>
<dbReference type="EC" id="2.7.13.3" evidence="2"/>
<evidence type="ECO:0000256" key="6">
    <source>
        <dbReference type="ARBA" id="ARBA00022801"/>
    </source>
</evidence>
<evidence type="ECO:0000259" key="10">
    <source>
        <dbReference type="PROSITE" id="PS50110"/>
    </source>
</evidence>
<dbReference type="Pfam" id="PF02518">
    <property type="entry name" value="HATPase_c"/>
    <property type="match status" value="1"/>
</dbReference>
<dbReference type="Gene3D" id="3.40.50.2300">
    <property type="match status" value="1"/>
</dbReference>
<dbReference type="PROSITE" id="PS50110">
    <property type="entry name" value="RESPONSE_REGULATORY"/>
    <property type="match status" value="1"/>
</dbReference>
<dbReference type="Gene3D" id="3.30.565.10">
    <property type="entry name" value="Histidine kinase-like ATPase, C-terminal domain"/>
    <property type="match status" value="1"/>
</dbReference>
<proteinExistence type="predicted"/>
<keyword evidence="3 7" id="KW-0597">Phosphoprotein</keyword>
<dbReference type="Proteomes" id="UP001279860">
    <property type="component" value="Unassembled WGS sequence"/>
</dbReference>
<evidence type="ECO:0000256" key="3">
    <source>
        <dbReference type="ARBA" id="ARBA00022553"/>
    </source>
</evidence>
<evidence type="ECO:0000259" key="9">
    <source>
        <dbReference type="PROSITE" id="PS50109"/>
    </source>
</evidence>
<keyword evidence="5" id="KW-0418">Kinase</keyword>
<dbReference type="PANTHER" id="PTHR43047">
    <property type="entry name" value="TWO-COMPONENT HISTIDINE PROTEIN KINASE"/>
    <property type="match status" value="1"/>
</dbReference>
<gene>
    <name evidence="11" type="ORF">SBX64_10270</name>
</gene>
<dbReference type="PANTHER" id="PTHR43047:SF64">
    <property type="entry name" value="HISTIDINE KINASE CONTAINING CHEY-HOMOLOGOUS RECEIVER DOMAIN AND PAS DOMAIN-RELATED"/>
    <property type="match status" value="1"/>
</dbReference>
<dbReference type="EMBL" id="JAWRCP010000001">
    <property type="protein sequence ID" value="MDW6092933.1"/>
    <property type="molecule type" value="Genomic_DNA"/>
</dbReference>
<evidence type="ECO:0000256" key="8">
    <source>
        <dbReference type="SAM" id="Coils"/>
    </source>
</evidence>
<evidence type="ECO:0000313" key="11">
    <source>
        <dbReference type="EMBL" id="MDW6092933.1"/>
    </source>
</evidence>
<dbReference type="SUPFAM" id="SSF55874">
    <property type="entry name" value="ATPase domain of HSP90 chaperone/DNA topoisomerase II/histidine kinase"/>
    <property type="match status" value="1"/>
</dbReference>
<dbReference type="Pfam" id="PF00072">
    <property type="entry name" value="Response_reg"/>
    <property type="match status" value="1"/>
</dbReference>
<accession>A0ABU4IVL8</accession>
<dbReference type="Pfam" id="PF00512">
    <property type="entry name" value="HisKA"/>
    <property type="match status" value="1"/>
</dbReference>
<keyword evidence="12" id="KW-1185">Reference proteome</keyword>
<dbReference type="InterPro" id="IPR036097">
    <property type="entry name" value="HisK_dim/P_sf"/>
</dbReference>
<dbReference type="InterPro" id="IPR003661">
    <property type="entry name" value="HisK_dim/P_dom"/>
</dbReference>